<keyword evidence="1" id="KW-0812">Transmembrane</keyword>
<sequence>MVLMATPLISWRSPRCFSTSWRSSRLLGSFPKELQKLQAVGKLSQRAEEAPGCREAIFPKSWRSCTLSRQLSKELEKLQAIQDKTSQGAGEAPGYPRQLPKELEKLQAIRTAFQGAGEAPVYQDSFPRSWRSSRLSGQLPDKLQLHSFPEGSPRASFPEAWPVAINALIQVLVAINALIWASMVTGALIWVWMAIHAFLGAQFVQNGVSI</sequence>
<keyword evidence="1" id="KW-0472">Membrane</keyword>
<feature type="transmembrane region" description="Helical" evidence="1">
    <location>
        <begin position="187"/>
        <end position="204"/>
    </location>
</feature>
<protein>
    <submittedName>
        <fullName evidence="2">Uncharacterized protein</fullName>
    </submittedName>
</protein>
<keyword evidence="1" id="KW-1133">Transmembrane helix</keyword>
<accession>A0A0L0VKI8</accession>
<evidence type="ECO:0000313" key="3">
    <source>
        <dbReference type="Proteomes" id="UP000054564"/>
    </source>
</evidence>
<comment type="caution">
    <text evidence="2">The sequence shown here is derived from an EMBL/GenBank/DDBJ whole genome shotgun (WGS) entry which is preliminary data.</text>
</comment>
<evidence type="ECO:0000256" key="1">
    <source>
        <dbReference type="SAM" id="Phobius"/>
    </source>
</evidence>
<dbReference type="Proteomes" id="UP000054564">
    <property type="component" value="Unassembled WGS sequence"/>
</dbReference>
<gene>
    <name evidence="2" type="ORF">PSTG_06888</name>
</gene>
<name>A0A0L0VKI8_9BASI</name>
<reference evidence="3" key="1">
    <citation type="submission" date="2014-03" db="EMBL/GenBank/DDBJ databases">
        <title>The Genome Sequence of Puccinia striiformis f. sp. tritici PST-78.</title>
        <authorList>
            <consortium name="The Broad Institute Genome Sequencing Platform"/>
            <person name="Cuomo C."/>
            <person name="Hulbert S."/>
            <person name="Chen X."/>
            <person name="Walker B."/>
            <person name="Young S.K."/>
            <person name="Zeng Q."/>
            <person name="Gargeya S."/>
            <person name="Fitzgerald M."/>
            <person name="Haas B."/>
            <person name="Abouelleil A."/>
            <person name="Alvarado L."/>
            <person name="Arachchi H.M."/>
            <person name="Berlin A.M."/>
            <person name="Chapman S.B."/>
            <person name="Goldberg J."/>
            <person name="Griggs A."/>
            <person name="Gujja S."/>
            <person name="Hansen M."/>
            <person name="Howarth C."/>
            <person name="Imamovic A."/>
            <person name="Larimer J."/>
            <person name="McCowan C."/>
            <person name="Montmayeur A."/>
            <person name="Murphy C."/>
            <person name="Neiman D."/>
            <person name="Pearson M."/>
            <person name="Priest M."/>
            <person name="Roberts A."/>
            <person name="Saif S."/>
            <person name="Shea T."/>
            <person name="Sisk P."/>
            <person name="Sykes S."/>
            <person name="Wortman J."/>
            <person name="Nusbaum C."/>
            <person name="Birren B."/>
        </authorList>
    </citation>
    <scope>NUCLEOTIDE SEQUENCE [LARGE SCALE GENOMIC DNA]</scope>
    <source>
        <strain evidence="3">race PST-78</strain>
    </source>
</reference>
<keyword evidence="3" id="KW-1185">Reference proteome</keyword>
<evidence type="ECO:0000313" key="2">
    <source>
        <dbReference type="EMBL" id="KNE99797.1"/>
    </source>
</evidence>
<proteinExistence type="predicted"/>
<dbReference type="EMBL" id="AJIL01000042">
    <property type="protein sequence ID" value="KNE99797.1"/>
    <property type="molecule type" value="Genomic_DNA"/>
</dbReference>
<organism evidence="2 3">
    <name type="scientific">Puccinia striiformis f. sp. tritici PST-78</name>
    <dbReference type="NCBI Taxonomy" id="1165861"/>
    <lineage>
        <taxon>Eukaryota</taxon>
        <taxon>Fungi</taxon>
        <taxon>Dikarya</taxon>
        <taxon>Basidiomycota</taxon>
        <taxon>Pucciniomycotina</taxon>
        <taxon>Pucciniomycetes</taxon>
        <taxon>Pucciniales</taxon>
        <taxon>Pucciniaceae</taxon>
        <taxon>Puccinia</taxon>
    </lineage>
</organism>
<dbReference type="AlphaFoldDB" id="A0A0L0VKI8"/>